<comment type="similarity">
    <text evidence="7">Belongs to the type 2 lipid phosphate phosphatase family.</text>
</comment>
<feature type="domain" description="Phosphatidic acid phosphatase type 2/haloperoxidase" evidence="9">
    <location>
        <begin position="98"/>
        <end position="214"/>
    </location>
</feature>
<evidence type="ECO:0000256" key="1">
    <source>
        <dbReference type="ARBA" id="ARBA00004477"/>
    </source>
</evidence>
<keyword evidence="5 8" id="KW-1133">Transmembrane helix</keyword>
<feature type="transmembrane region" description="Helical" evidence="8">
    <location>
        <begin position="96"/>
        <end position="119"/>
    </location>
</feature>
<dbReference type="AlphaFoldDB" id="A0A9W8LIR1"/>
<sequence length="411" mass="45005">MPPRFQLDEDEDALHGGAAFRKAPESAYGAVYSPVRLYLRRLVVEQVARETPVLAEIQRRYRTPALDRLFVFTGMLGNHTFFMVALPFLHLFGMGLFARGLTFVVLWSVYFSGVIKDYVSAPRPASPPVVQITRSPAHTLEYGFPSSHTTYVVATILYLSHYMLNVWGVSALWVALLWIGGALIVVGRIYCGLHSFIDVAGGVVVGVAEALAFVVFYERLDALLLSTTGPLVIAAILYCALMAIPRSLDLCPCCIDSFCATSVTLGVSVGTWIHACMPFLWHRGHPDRIAWDSSLTLAQNVARGAIGMGLVVLWKLKSKPVMISLVKRLFPGDQAHLEDRHAAHAQDASDAVSQAGYPIPSAACIKGGRYGSYAIMAAHENLARIPIYSGIPLTMYVVSPIAFYFLGLMPR</sequence>
<dbReference type="PANTHER" id="PTHR14969">
    <property type="entry name" value="SPHINGOSINE-1-PHOSPHATE PHOSPHOHYDROLASE"/>
    <property type="match status" value="1"/>
</dbReference>
<feature type="transmembrane region" description="Helical" evidence="8">
    <location>
        <begin position="199"/>
        <end position="217"/>
    </location>
</feature>
<evidence type="ECO:0000313" key="11">
    <source>
        <dbReference type="Proteomes" id="UP001140217"/>
    </source>
</evidence>
<dbReference type="Pfam" id="PF01569">
    <property type="entry name" value="PAP2"/>
    <property type="match status" value="1"/>
</dbReference>
<feature type="transmembrane region" description="Helical" evidence="8">
    <location>
        <begin position="223"/>
        <end position="241"/>
    </location>
</feature>
<evidence type="ECO:0000256" key="3">
    <source>
        <dbReference type="ARBA" id="ARBA00022801"/>
    </source>
</evidence>
<dbReference type="Proteomes" id="UP001140217">
    <property type="component" value="Unassembled WGS sequence"/>
</dbReference>
<dbReference type="GO" id="GO:0005789">
    <property type="term" value="C:endoplasmic reticulum membrane"/>
    <property type="evidence" value="ECO:0007669"/>
    <property type="project" value="UniProtKB-SubCell"/>
</dbReference>
<evidence type="ECO:0000256" key="7">
    <source>
        <dbReference type="ARBA" id="ARBA00038324"/>
    </source>
</evidence>
<keyword evidence="4" id="KW-0256">Endoplasmic reticulum</keyword>
<dbReference type="EMBL" id="JANBUL010000096">
    <property type="protein sequence ID" value="KAJ2781672.1"/>
    <property type="molecule type" value="Genomic_DNA"/>
</dbReference>
<comment type="subcellular location">
    <subcellularLocation>
        <location evidence="1">Endoplasmic reticulum membrane</location>
        <topology evidence="1">Multi-pass membrane protein</topology>
    </subcellularLocation>
</comment>
<feature type="transmembrane region" description="Helical" evidence="8">
    <location>
        <begin position="385"/>
        <end position="406"/>
    </location>
</feature>
<gene>
    <name evidence="10" type="primary">LCB3</name>
    <name evidence="10" type="ORF">H4R18_002725</name>
</gene>
<keyword evidence="2 8" id="KW-0812">Transmembrane</keyword>
<evidence type="ECO:0000256" key="8">
    <source>
        <dbReference type="SAM" id="Phobius"/>
    </source>
</evidence>
<dbReference type="PANTHER" id="PTHR14969:SF28">
    <property type="entry name" value="DIHYDROSPHINGOSINE 1-PHOSPHATE PHOSPHATASE LCB3-RELATED"/>
    <property type="match status" value="1"/>
</dbReference>
<feature type="transmembrane region" description="Helical" evidence="8">
    <location>
        <begin position="69"/>
        <end position="90"/>
    </location>
</feature>
<dbReference type="GO" id="GO:0042392">
    <property type="term" value="F:sphingosine-1-phosphate phosphatase activity"/>
    <property type="evidence" value="ECO:0007669"/>
    <property type="project" value="TreeGrafter"/>
</dbReference>
<evidence type="ECO:0000256" key="2">
    <source>
        <dbReference type="ARBA" id="ARBA00022692"/>
    </source>
</evidence>
<dbReference type="InterPro" id="IPR000326">
    <property type="entry name" value="PAP2/HPO"/>
</dbReference>
<dbReference type="SMART" id="SM00014">
    <property type="entry name" value="acidPPc"/>
    <property type="match status" value="1"/>
</dbReference>
<feature type="transmembrane region" description="Helical" evidence="8">
    <location>
        <begin position="166"/>
        <end position="187"/>
    </location>
</feature>
<reference evidence="10" key="1">
    <citation type="submission" date="2022-07" db="EMBL/GenBank/DDBJ databases">
        <title>Phylogenomic reconstructions and comparative analyses of Kickxellomycotina fungi.</title>
        <authorList>
            <person name="Reynolds N.K."/>
            <person name="Stajich J.E."/>
            <person name="Barry K."/>
            <person name="Grigoriev I.V."/>
            <person name="Crous P."/>
            <person name="Smith M.E."/>
        </authorList>
    </citation>
    <scope>NUCLEOTIDE SEQUENCE</scope>
    <source>
        <strain evidence="10">NBRC 105414</strain>
    </source>
</reference>
<protein>
    <submittedName>
        <fullName evidence="10">Long-chain base-1-phosphate phosphatase</fullName>
    </submittedName>
</protein>
<comment type="caution">
    <text evidence="10">The sequence shown here is derived from an EMBL/GenBank/DDBJ whole genome shotgun (WGS) entry which is preliminary data.</text>
</comment>
<organism evidence="10 11">
    <name type="scientific">Coemansia javaensis</name>
    <dbReference type="NCBI Taxonomy" id="2761396"/>
    <lineage>
        <taxon>Eukaryota</taxon>
        <taxon>Fungi</taxon>
        <taxon>Fungi incertae sedis</taxon>
        <taxon>Zoopagomycota</taxon>
        <taxon>Kickxellomycotina</taxon>
        <taxon>Kickxellomycetes</taxon>
        <taxon>Kickxellales</taxon>
        <taxon>Kickxellaceae</taxon>
        <taxon>Coemansia</taxon>
    </lineage>
</organism>
<evidence type="ECO:0000313" key="10">
    <source>
        <dbReference type="EMBL" id="KAJ2781672.1"/>
    </source>
</evidence>
<proteinExistence type="inferred from homology"/>
<evidence type="ECO:0000256" key="4">
    <source>
        <dbReference type="ARBA" id="ARBA00022824"/>
    </source>
</evidence>
<dbReference type="Gene3D" id="1.20.144.10">
    <property type="entry name" value="Phosphatidic acid phosphatase type 2/haloperoxidase"/>
    <property type="match status" value="1"/>
</dbReference>
<feature type="transmembrane region" description="Helical" evidence="8">
    <location>
        <begin position="253"/>
        <end position="275"/>
    </location>
</feature>
<evidence type="ECO:0000256" key="5">
    <source>
        <dbReference type="ARBA" id="ARBA00022989"/>
    </source>
</evidence>
<keyword evidence="11" id="KW-1185">Reference proteome</keyword>
<keyword evidence="3" id="KW-0378">Hydrolase</keyword>
<keyword evidence="6 8" id="KW-0472">Membrane</keyword>
<accession>A0A9W8LIR1</accession>
<dbReference type="InterPro" id="IPR036938">
    <property type="entry name" value="PAP2/HPO_sf"/>
</dbReference>
<name>A0A9W8LIR1_9FUNG</name>
<evidence type="ECO:0000256" key="6">
    <source>
        <dbReference type="ARBA" id="ARBA00023136"/>
    </source>
</evidence>
<dbReference type="SUPFAM" id="SSF48317">
    <property type="entry name" value="Acid phosphatase/Vanadium-dependent haloperoxidase"/>
    <property type="match status" value="1"/>
</dbReference>
<evidence type="ECO:0000259" key="9">
    <source>
        <dbReference type="SMART" id="SM00014"/>
    </source>
</evidence>
<dbReference type="OrthoDB" id="301434at2759"/>